<evidence type="ECO:0000313" key="1">
    <source>
        <dbReference type="EMBL" id="PYH90926.1"/>
    </source>
</evidence>
<sequence length="68" mass="7822">MNDIAPELASPERAALIQRLVKAAEHRITAESALITLSKDVRWLWDRARFALQPLRVSEDRRSLDVRV</sequence>
<keyword evidence="2" id="KW-1185">Reference proteome</keyword>
<dbReference type="EMBL" id="KZ825964">
    <property type="protein sequence ID" value="PYH90926.1"/>
    <property type="molecule type" value="Genomic_DNA"/>
</dbReference>
<reference evidence="1 2" key="1">
    <citation type="submission" date="2018-02" db="EMBL/GenBank/DDBJ databases">
        <title>The genomes of Aspergillus section Nigri reveals drivers in fungal speciation.</title>
        <authorList>
            <consortium name="DOE Joint Genome Institute"/>
            <person name="Vesth T.C."/>
            <person name="Nybo J."/>
            <person name="Theobald S."/>
            <person name="Brandl J."/>
            <person name="Frisvad J.C."/>
            <person name="Nielsen K.F."/>
            <person name="Lyhne E.K."/>
            <person name="Kogle M.E."/>
            <person name="Kuo A."/>
            <person name="Riley R."/>
            <person name="Clum A."/>
            <person name="Nolan M."/>
            <person name="Lipzen A."/>
            <person name="Salamov A."/>
            <person name="Henrissat B."/>
            <person name="Wiebenga A."/>
            <person name="De vries R.P."/>
            <person name="Grigoriev I.V."/>
            <person name="Mortensen U.H."/>
            <person name="Andersen M.R."/>
            <person name="Baker S.E."/>
        </authorList>
    </citation>
    <scope>NUCLEOTIDE SEQUENCE [LARGE SCALE GENOMIC DNA]</scope>
    <source>
        <strain evidence="1 2">CBS 707.79</strain>
    </source>
</reference>
<dbReference type="AlphaFoldDB" id="A0A319D083"/>
<dbReference type="VEuPathDB" id="FungiDB:BO71DRAFT_486723"/>
<dbReference type="Proteomes" id="UP000247810">
    <property type="component" value="Unassembled WGS sequence"/>
</dbReference>
<accession>A0A319D083</accession>
<protein>
    <submittedName>
        <fullName evidence="1">Uncharacterized protein</fullName>
    </submittedName>
</protein>
<name>A0A319D083_9EURO</name>
<dbReference type="OrthoDB" id="5416097at2759"/>
<evidence type="ECO:0000313" key="2">
    <source>
        <dbReference type="Proteomes" id="UP000247810"/>
    </source>
</evidence>
<gene>
    <name evidence="1" type="ORF">BO71DRAFT_486723</name>
</gene>
<organism evidence="1 2">
    <name type="scientific">Aspergillus ellipticus CBS 707.79</name>
    <dbReference type="NCBI Taxonomy" id="1448320"/>
    <lineage>
        <taxon>Eukaryota</taxon>
        <taxon>Fungi</taxon>
        <taxon>Dikarya</taxon>
        <taxon>Ascomycota</taxon>
        <taxon>Pezizomycotina</taxon>
        <taxon>Eurotiomycetes</taxon>
        <taxon>Eurotiomycetidae</taxon>
        <taxon>Eurotiales</taxon>
        <taxon>Aspergillaceae</taxon>
        <taxon>Aspergillus</taxon>
        <taxon>Aspergillus subgen. Circumdati</taxon>
    </lineage>
</organism>
<proteinExistence type="predicted"/>